<dbReference type="GO" id="GO:0042802">
    <property type="term" value="F:identical protein binding"/>
    <property type="evidence" value="ECO:0007669"/>
    <property type="project" value="TreeGrafter"/>
</dbReference>
<dbReference type="RefSeq" id="WP_145080824.1">
    <property type="nucleotide sequence ID" value="NZ_CP036425.1"/>
</dbReference>
<comment type="similarity">
    <text evidence="5">Belongs to the class-III pyridoxal-phosphate-dependent aminotransferase family.</text>
</comment>
<dbReference type="EMBL" id="CP036425">
    <property type="protein sequence ID" value="QDU35449.1"/>
    <property type="molecule type" value="Genomic_DNA"/>
</dbReference>
<proteinExistence type="inferred from homology"/>
<protein>
    <submittedName>
        <fullName evidence="6">Acetylornithine aminotransferase</fullName>
        <ecNumber evidence="6">2.6.1.11</ecNumber>
    </submittedName>
</protein>
<evidence type="ECO:0000256" key="1">
    <source>
        <dbReference type="ARBA" id="ARBA00001933"/>
    </source>
</evidence>
<dbReference type="PIRSF" id="PIRSF000521">
    <property type="entry name" value="Transaminase_4ab_Lys_Orn"/>
    <property type="match status" value="1"/>
</dbReference>
<reference evidence="6 7" key="1">
    <citation type="submission" date="2019-02" db="EMBL/GenBank/DDBJ databases">
        <title>Deep-cultivation of Planctomycetes and their phenomic and genomic characterization uncovers novel biology.</title>
        <authorList>
            <person name="Wiegand S."/>
            <person name="Jogler M."/>
            <person name="Boedeker C."/>
            <person name="Pinto D."/>
            <person name="Vollmers J."/>
            <person name="Rivas-Marin E."/>
            <person name="Kohn T."/>
            <person name="Peeters S.H."/>
            <person name="Heuer A."/>
            <person name="Rast P."/>
            <person name="Oberbeckmann S."/>
            <person name="Bunk B."/>
            <person name="Jeske O."/>
            <person name="Meyerdierks A."/>
            <person name="Storesund J.E."/>
            <person name="Kallscheuer N."/>
            <person name="Luecker S."/>
            <person name="Lage O.M."/>
            <person name="Pohl T."/>
            <person name="Merkel B.J."/>
            <person name="Hornburger P."/>
            <person name="Mueller R.-W."/>
            <person name="Bruemmer F."/>
            <person name="Labrenz M."/>
            <person name="Spormann A.M."/>
            <person name="Op den Camp H."/>
            <person name="Overmann J."/>
            <person name="Amann R."/>
            <person name="Jetten M.S.M."/>
            <person name="Mascher T."/>
            <person name="Medema M.H."/>
            <person name="Devos D.P."/>
            <person name="Kaster A.-K."/>
            <person name="Ovreas L."/>
            <person name="Rohde M."/>
            <person name="Galperin M.Y."/>
            <person name="Jogler C."/>
        </authorList>
    </citation>
    <scope>NUCLEOTIDE SEQUENCE [LARGE SCALE GENOMIC DNA]</scope>
    <source>
        <strain evidence="6 7">KS4</strain>
    </source>
</reference>
<dbReference type="InterPro" id="IPR015421">
    <property type="entry name" value="PyrdxlP-dep_Trfase_major"/>
</dbReference>
<dbReference type="PANTHER" id="PTHR11986:SF79">
    <property type="entry name" value="ACETYLORNITHINE AMINOTRANSFERASE, MITOCHONDRIAL"/>
    <property type="match status" value="1"/>
</dbReference>
<evidence type="ECO:0000313" key="7">
    <source>
        <dbReference type="Proteomes" id="UP000317369"/>
    </source>
</evidence>
<evidence type="ECO:0000256" key="3">
    <source>
        <dbReference type="ARBA" id="ARBA00022679"/>
    </source>
</evidence>
<sequence length="469" mass="51597">MTNTANKPATAANKLMLDPRVTQAKALLHEALADHAAPLNNVRPPVEELKIPYEQALEHTAALRGGGLFFPYLGSGLGNGPFVELGDGSVKLDFITGIGVHFYGHNHPDLVDTSVDAALQDTIMQGNLQQNLDTRTLLDLLMQLAKLNPESNLQHCFMTSSGSMANDNAFKLALQKNHPASRILAFEHNFCGRTIAMSSVTDKAAYRVGLPTTLNVDYVPYFDETDPEGSTALAVKTLKRHLKRYPDRYALMKFEIIQGEGGYNLASRDFHVQLMEICKENNIAVFADEIQTFGRTTKPFAFQHYNLDKYIDIVNIGKLSQVCATFFTEQYKPKPGLLSQTFTSSGAQIRAGIRIADEFLNGDLFGDSGKIMTLSNLMRDKLQALADKHPGKIAGPFGLGAMIAFTPYDGSLDKAKQLMMNLYNDGLLCFLAGGNPTWRLRMLPPIPAIDESHINLAIDLLDNALSKMD</sequence>
<dbReference type="InterPro" id="IPR015422">
    <property type="entry name" value="PyrdxlP-dep_Trfase_small"/>
</dbReference>
<dbReference type="GO" id="GO:0030170">
    <property type="term" value="F:pyridoxal phosphate binding"/>
    <property type="evidence" value="ECO:0007669"/>
    <property type="project" value="InterPro"/>
</dbReference>
<keyword evidence="2 6" id="KW-0032">Aminotransferase</keyword>
<evidence type="ECO:0000256" key="2">
    <source>
        <dbReference type="ARBA" id="ARBA00022576"/>
    </source>
</evidence>
<dbReference type="Proteomes" id="UP000317369">
    <property type="component" value="Chromosome"/>
</dbReference>
<keyword evidence="3 6" id="KW-0808">Transferase</keyword>
<dbReference type="KEGG" id="pcor:KS4_35310"/>
<keyword evidence="7" id="KW-1185">Reference proteome</keyword>
<dbReference type="PANTHER" id="PTHR11986">
    <property type="entry name" value="AMINOTRANSFERASE CLASS III"/>
    <property type="match status" value="1"/>
</dbReference>
<evidence type="ECO:0000313" key="6">
    <source>
        <dbReference type="EMBL" id="QDU35449.1"/>
    </source>
</evidence>
<dbReference type="EC" id="2.6.1.11" evidence="6"/>
<dbReference type="Pfam" id="PF00202">
    <property type="entry name" value="Aminotran_3"/>
    <property type="match status" value="1"/>
</dbReference>
<keyword evidence="4 5" id="KW-0663">Pyridoxal phosphate</keyword>
<dbReference type="InterPro" id="IPR015424">
    <property type="entry name" value="PyrdxlP-dep_Trfase"/>
</dbReference>
<evidence type="ECO:0000256" key="4">
    <source>
        <dbReference type="ARBA" id="ARBA00022898"/>
    </source>
</evidence>
<dbReference type="SUPFAM" id="SSF53383">
    <property type="entry name" value="PLP-dependent transferases"/>
    <property type="match status" value="1"/>
</dbReference>
<dbReference type="OrthoDB" id="241503at2"/>
<dbReference type="Gene3D" id="3.40.640.10">
    <property type="entry name" value="Type I PLP-dependent aspartate aminotransferase-like (Major domain)"/>
    <property type="match status" value="1"/>
</dbReference>
<dbReference type="Gene3D" id="3.90.1150.10">
    <property type="entry name" value="Aspartate Aminotransferase, domain 1"/>
    <property type="match status" value="1"/>
</dbReference>
<accession>A0A517YZ34</accession>
<organism evidence="6 7">
    <name type="scientific">Poriferisphaera corsica</name>
    <dbReference type="NCBI Taxonomy" id="2528020"/>
    <lineage>
        <taxon>Bacteria</taxon>
        <taxon>Pseudomonadati</taxon>
        <taxon>Planctomycetota</taxon>
        <taxon>Phycisphaerae</taxon>
        <taxon>Phycisphaerales</taxon>
        <taxon>Phycisphaeraceae</taxon>
        <taxon>Poriferisphaera</taxon>
    </lineage>
</organism>
<dbReference type="InterPro" id="IPR005814">
    <property type="entry name" value="Aminotrans_3"/>
</dbReference>
<comment type="cofactor">
    <cofactor evidence="1">
        <name>pyridoxal 5'-phosphate</name>
        <dbReference type="ChEBI" id="CHEBI:597326"/>
    </cofactor>
</comment>
<gene>
    <name evidence="6" type="primary">argD_2</name>
    <name evidence="6" type="ORF">KS4_35310</name>
</gene>
<dbReference type="InterPro" id="IPR050103">
    <property type="entry name" value="Class-III_PLP-dep_AT"/>
</dbReference>
<evidence type="ECO:0000256" key="5">
    <source>
        <dbReference type="RuleBase" id="RU003560"/>
    </source>
</evidence>
<name>A0A517YZ34_9BACT</name>
<dbReference type="GO" id="GO:0003992">
    <property type="term" value="F:N2-acetyl-L-ornithine:2-oxoglutarate 5-aminotransferase activity"/>
    <property type="evidence" value="ECO:0007669"/>
    <property type="project" value="UniProtKB-EC"/>
</dbReference>
<dbReference type="AlphaFoldDB" id="A0A517YZ34"/>